<evidence type="ECO:0000256" key="1">
    <source>
        <dbReference type="PIRSR" id="PIRSR605301-1"/>
    </source>
</evidence>
<dbReference type="eggNOG" id="KOG1852">
    <property type="taxonomic scope" value="Eukaryota"/>
</dbReference>
<feature type="region of interest" description="Disordered" evidence="2">
    <location>
        <begin position="530"/>
        <end position="636"/>
    </location>
</feature>
<dbReference type="OrthoDB" id="10262609at2759"/>
<dbReference type="PANTHER" id="PTHR22599">
    <property type="entry name" value="MPS ONE BINDER KINASE ACTIVATOR-LIKE MOB"/>
    <property type="match status" value="1"/>
</dbReference>
<feature type="binding site" evidence="1">
    <location>
        <position position="167"/>
    </location>
    <ligand>
        <name>Zn(2+)</name>
        <dbReference type="ChEBI" id="CHEBI:29105"/>
    </ligand>
</feature>
<reference evidence="3 4" key="1">
    <citation type="submission" date="2013-03" db="EMBL/GenBank/DDBJ databases">
        <title>The Genome Sequence of Phialophora europaea CBS 101466.</title>
        <authorList>
            <consortium name="The Broad Institute Genomics Platform"/>
            <person name="Cuomo C."/>
            <person name="de Hoog S."/>
            <person name="Gorbushina A."/>
            <person name="Walker B."/>
            <person name="Young S.K."/>
            <person name="Zeng Q."/>
            <person name="Gargeya S."/>
            <person name="Fitzgerald M."/>
            <person name="Haas B."/>
            <person name="Abouelleil A."/>
            <person name="Allen A.W."/>
            <person name="Alvarado L."/>
            <person name="Arachchi H.M."/>
            <person name="Berlin A.M."/>
            <person name="Chapman S.B."/>
            <person name="Gainer-Dewar J."/>
            <person name="Goldberg J."/>
            <person name="Griggs A."/>
            <person name="Gujja S."/>
            <person name="Hansen M."/>
            <person name="Howarth C."/>
            <person name="Imamovic A."/>
            <person name="Ireland A."/>
            <person name="Larimer J."/>
            <person name="McCowan C."/>
            <person name="Murphy C."/>
            <person name="Pearson M."/>
            <person name="Poon T.W."/>
            <person name="Priest M."/>
            <person name="Roberts A."/>
            <person name="Saif S."/>
            <person name="Shea T."/>
            <person name="Sisk P."/>
            <person name="Sykes S."/>
            <person name="Wortman J."/>
            <person name="Nusbaum C."/>
            <person name="Birren B."/>
        </authorList>
    </citation>
    <scope>NUCLEOTIDE SEQUENCE [LARGE SCALE GENOMIC DNA]</scope>
    <source>
        <strain evidence="3 4">CBS 101466</strain>
    </source>
</reference>
<feature type="compositionally biased region" description="Polar residues" evidence="2">
    <location>
        <begin position="32"/>
        <end position="44"/>
    </location>
</feature>
<dbReference type="Gene3D" id="1.20.140.30">
    <property type="entry name" value="MOB kinase activator"/>
    <property type="match status" value="1"/>
</dbReference>
<dbReference type="InParanoid" id="W2S3N8"/>
<dbReference type="VEuPathDB" id="FungiDB:HMPREF1541_01815"/>
<dbReference type="STRING" id="1220924.W2S3N8"/>
<evidence type="ECO:0000256" key="2">
    <source>
        <dbReference type="SAM" id="MobiDB-lite"/>
    </source>
</evidence>
<dbReference type="SUPFAM" id="SSF101152">
    <property type="entry name" value="Mob1/phocein"/>
    <property type="match status" value="1"/>
</dbReference>
<feature type="region of interest" description="Disordered" evidence="2">
    <location>
        <begin position="103"/>
        <end position="128"/>
    </location>
</feature>
<protein>
    <recommendedName>
        <fullName evidence="5">Mob1/phocein</fullName>
    </recommendedName>
</protein>
<feature type="compositionally biased region" description="Basic and acidic residues" evidence="2">
    <location>
        <begin position="49"/>
        <end position="58"/>
    </location>
</feature>
<gene>
    <name evidence="3" type="ORF">HMPREF1541_01815</name>
</gene>
<feature type="compositionally biased region" description="Polar residues" evidence="2">
    <location>
        <begin position="304"/>
        <end position="313"/>
    </location>
</feature>
<feature type="compositionally biased region" description="Polar residues" evidence="2">
    <location>
        <begin position="103"/>
        <end position="112"/>
    </location>
</feature>
<feature type="binding site" evidence="1">
    <location>
        <position position="245"/>
    </location>
    <ligand>
        <name>Zn(2+)</name>
        <dbReference type="ChEBI" id="CHEBI:29105"/>
    </ligand>
</feature>
<dbReference type="RefSeq" id="XP_008714394.1">
    <property type="nucleotide sequence ID" value="XM_008716172.1"/>
</dbReference>
<feature type="compositionally biased region" description="Polar residues" evidence="2">
    <location>
        <begin position="322"/>
        <end position="344"/>
    </location>
</feature>
<keyword evidence="4" id="KW-1185">Reference proteome</keyword>
<dbReference type="EMBL" id="KB822718">
    <property type="protein sequence ID" value="ETN42658.1"/>
    <property type="molecule type" value="Genomic_DNA"/>
</dbReference>
<dbReference type="InterPro" id="IPR036703">
    <property type="entry name" value="MOB_kinase_act_sf"/>
</dbReference>
<feature type="region of interest" description="Disordered" evidence="2">
    <location>
        <begin position="1"/>
        <end position="78"/>
    </location>
</feature>
<feature type="compositionally biased region" description="Basic and acidic residues" evidence="2">
    <location>
        <begin position="566"/>
        <end position="596"/>
    </location>
</feature>
<organism evidence="3 4">
    <name type="scientific">Cyphellophora europaea (strain CBS 101466)</name>
    <name type="common">Phialophora europaea</name>
    <dbReference type="NCBI Taxonomy" id="1220924"/>
    <lineage>
        <taxon>Eukaryota</taxon>
        <taxon>Fungi</taxon>
        <taxon>Dikarya</taxon>
        <taxon>Ascomycota</taxon>
        <taxon>Pezizomycotina</taxon>
        <taxon>Eurotiomycetes</taxon>
        <taxon>Chaetothyriomycetidae</taxon>
        <taxon>Chaetothyriales</taxon>
        <taxon>Cyphellophoraceae</taxon>
        <taxon>Cyphellophora</taxon>
    </lineage>
</organism>
<dbReference type="HOGENOM" id="CLU_027210_0_1_1"/>
<accession>W2S3N8</accession>
<feature type="compositionally biased region" description="Acidic residues" evidence="2">
    <location>
        <begin position="549"/>
        <end position="558"/>
    </location>
</feature>
<dbReference type="SMART" id="SM01388">
    <property type="entry name" value="Mob1_phocein"/>
    <property type="match status" value="1"/>
</dbReference>
<feature type="binding site" evidence="1">
    <location>
        <position position="250"/>
    </location>
    <ligand>
        <name>Zn(2+)</name>
        <dbReference type="ChEBI" id="CHEBI:29105"/>
    </ligand>
</feature>
<evidence type="ECO:0000313" key="4">
    <source>
        <dbReference type="Proteomes" id="UP000030752"/>
    </source>
</evidence>
<feature type="region of interest" description="Disordered" evidence="2">
    <location>
        <begin position="281"/>
        <end position="514"/>
    </location>
</feature>
<feature type="compositionally biased region" description="Acidic residues" evidence="2">
    <location>
        <begin position="597"/>
        <end position="613"/>
    </location>
</feature>
<dbReference type="InterPro" id="IPR005301">
    <property type="entry name" value="MOB_kinase_act_fam"/>
</dbReference>
<keyword evidence="1" id="KW-0862">Zinc</keyword>
<evidence type="ECO:0008006" key="5">
    <source>
        <dbReference type="Google" id="ProtNLM"/>
    </source>
</evidence>
<evidence type="ECO:0000313" key="3">
    <source>
        <dbReference type="EMBL" id="ETN42658.1"/>
    </source>
</evidence>
<dbReference type="Pfam" id="PF03637">
    <property type="entry name" value="Mob1_phocein"/>
    <property type="match status" value="1"/>
</dbReference>
<sequence length="636" mass="68727">MAAAVTPSRGGVSPSSSPRLPSPPPMPELQFGPQSPLTGATMSESQDEANNKQDESARRRIRPGTKAADMAKGPPLVPLNQVDSAFPLQEHLKALYAHSTHGQYATHTTPITKDTARQIARPPQYEDGESADRNLWLYEICRFLTTKAGLVSCALMEDSPPCSSLTCPEMRASEWQYLCAVHEPPKSCCAIDYVNHTLDWAANVLTSTKHFPSRLQLGGGESGSAYQSMRQLTNIFRRVYRIFAHAWFQHREVFWHIESTHGIYILFKTVCDEYQLIPDDNYTIPPEAEGPREEAESPAHPTPTEANPSQASMQILRKDTTVAPSQNGTDPTASSPPQEPTPAQTARRHRHTPSTGSHVTTIAEGTEEEEEVPPVPPIPHSGPSDEPTTAIPPDSPQRSAREALGRLNLSSPDSKFPATSADDSAKLAQPEHPTPTTSHVQDPLAAAGAATKSTSPATSGEKKSDSTPAPAPVKLDTSSATEPKPISEQDRRGSNFESEVRSPGGGSIRTAGPDLLGAILGHMDDKEREEVLAAKEVVQGKAEEKDAHEEDADGDGEETMLFIGEDAQKDAGPGEKEKATTKTPEGADKSKGAEKENDSDDGGDDDEDEAETMEEIKLPSRDKQDAEKEKENDGEK</sequence>
<feature type="compositionally biased region" description="Low complexity" evidence="2">
    <location>
        <begin position="7"/>
        <end position="19"/>
    </location>
</feature>
<name>W2S3N8_CYPE1</name>
<dbReference type="Proteomes" id="UP000030752">
    <property type="component" value="Unassembled WGS sequence"/>
</dbReference>
<feature type="compositionally biased region" description="Basic and acidic residues" evidence="2">
    <location>
        <begin position="485"/>
        <end position="500"/>
    </location>
</feature>
<proteinExistence type="predicted"/>
<keyword evidence="1" id="KW-0479">Metal-binding</keyword>
<feature type="compositionally biased region" description="Basic and acidic residues" evidence="2">
    <location>
        <begin position="614"/>
        <end position="636"/>
    </location>
</feature>
<dbReference type="AlphaFoldDB" id="W2S3N8"/>
<feature type="binding site" evidence="1">
    <location>
        <position position="162"/>
    </location>
    <ligand>
        <name>Zn(2+)</name>
        <dbReference type="ChEBI" id="CHEBI:29105"/>
    </ligand>
</feature>
<dbReference type="GeneID" id="19969154"/>